<evidence type="ECO:0000313" key="4">
    <source>
        <dbReference type="Proteomes" id="UP000494174"/>
    </source>
</evidence>
<dbReference type="PANTHER" id="PTHR43866">
    <property type="entry name" value="MALONATE-SEMIALDEHYDE DEHYDROGENASE"/>
    <property type="match status" value="1"/>
</dbReference>
<dbReference type="EMBL" id="CABVPU010000007">
    <property type="protein sequence ID" value="VWB55500.1"/>
    <property type="molecule type" value="Genomic_DNA"/>
</dbReference>
<dbReference type="GO" id="GO:0006210">
    <property type="term" value="P:thymine catabolic process"/>
    <property type="evidence" value="ECO:0007669"/>
    <property type="project" value="TreeGrafter"/>
</dbReference>
<dbReference type="InterPro" id="IPR015590">
    <property type="entry name" value="Aldehyde_DH_dom"/>
</dbReference>
<dbReference type="AlphaFoldDB" id="A0A6P2KG57"/>
<comment type="similarity">
    <text evidence="1">Belongs to the aldehyde dehydrogenase family.</text>
</comment>
<gene>
    <name evidence="3" type="ORF">BLA15945_02598</name>
</gene>
<dbReference type="PANTHER" id="PTHR43866:SF3">
    <property type="entry name" value="METHYLMALONATE-SEMIALDEHYDE DEHYDROGENASE [ACYLATING], MITOCHONDRIAL"/>
    <property type="match status" value="1"/>
</dbReference>
<organism evidence="3 4">
    <name type="scientific">Burkholderia lata (strain ATCC 17760 / DSM 23089 / LMG 22485 / NCIMB 9086 / R18194 / 383)</name>
    <dbReference type="NCBI Taxonomy" id="482957"/>
    <lineage>
        <taxon>Bacteria</taxon>
        <taxon>Pseudomonadati</taxon>
        <taxon>Pseudomonadota</taxon>
        <taxon>Betaproteobacteria</taxon>
        <taxon>Burkholderiales</taxon>
        <taxon>Burkholderiaceae</taxon>
        <taxon>Burkholderia</taxon>
        <taxon>Burkholderia cepacia complex</taxon>
    </lineage>
</organism>
<proteinExistence type="inferred from homology"/>
<reference evidence="3 4" key="1">
    <citation type="submission" date="2019-09" db="EMBL/GenBank/DDBJ databases">
        <authorList>
            <person name="Depoorter E."/>
        </authorList>
    </citation>
    <scope>NUCLEOTIDE SEQUENCE [LARGE SCALE GENOMIC DNA]</scope>
    <source>
        <strain evidence="3">R-15945</strain>
    </source>
</reference>
<protein>
    <submittedName>
        <fullName evidence="3">Methylmalonate-semialdehyde dehydrogenase</fullName>
    </submittedName>
</protein>
<name>A0A6P2KG57_BURL3</name>
<dbReference type="InterPro" id="IPR016163">
    <property type="entry name" value="Ald_DH_C"/>
</dbReference>
<dbReference type="Gene3D" id="3.40.309.10">
    <property type="entry name" value="Aldehyde Dehydrogenase, Chain A, domain 2"/>
    <property type="match status" value="1"/>
</dbReference>
<dbReference type="GO" id="GO:0004491">
    <property type="term" value="F:methylmalonate-semialdehyde dehydrogenase (acylating, NAD) activity"/>
    <property type="evidence" value="ECO:0007669"/>
    <property type="project" value="InterPro"/>
</dbReference>
<sequence length="108" mass="11508">MVADSLDSAADLINRNPMRNDVSPFTQSRAAARKFQSELDVGQVGINLPIPMPVPVFSFPGSRGSKLGDPGADGKQAIQVHTQTKIVTARWFDDAAVSEGVNTTIALK</sequence>
<evidence type="ECO:0000259" key="2">
    <source>
        <dbReference type="Pfam" id="PF00171"/>
    </source>
</evidence>
<dbReference type="Pfam" id="PF00171">
    <property type="entry name" value="Aldedh"/>
    <property type="match status" value="1"/>
</dbReference>
<dbReference type="InterPro" id="IPR016161">
    <property type="entry name" value="Ald_DH/histidinol_DH"/>
</dbReference>
<evidence type="ECO:0000313" key="3">
    <source>
        <dbReference type="EMBL" id="VWB55500.1"/>
    </source>
</evidence>
<accession>A0A6P2KG57</accession>
<dbReference type="GO" id="GO:0006574">
    <property type="term" value="P:L-valine catabolic process"/>
    <property type="evidence" value="ECO:0007669"/>
    <property type="project" value="TreeGrafter"/>
</dbReference>
<feature type="domain" description="Aldehyde dehydrogenase" evidence="2">
    <location>
        <begin position="3"/>
        <end position="87"/>
    </location>
</feature>
<dbReference type="SUPFAM" id="SSF53720">
    <property type="entry name" value="ALDH-like"/>
    <property type="match status" value="1"/>
</dbReference>
<evidence type="ECO:0000256" key="1">
    <source>
        <dbReference type="ARBA" id="ARBA00009986"/>
    </source>
</evidence>
<dbReference type="Proteomes" id="UP000494174">
    <property type="component" value="Unassembled WGS sequence"/>
</dbReference>
<dbReference type="InterPro" id="IPR010061">
    <property type="entry name" value="MeMal-semiAld_DH"/>
</dbReference>